<dbReference type="EMBL" id="CP032509">
    <property type="protein sequence ID" value="AZN73005.1"/>
    <property type="molecule type" value="Genomic_DNA"/>
</dbReference>
<dbReference type="Pfam" id="PF10503">
    <property type="entry name" value="Esterase_PHB"/>
    <property type="match status" value="1"/>
</dbReference>
<dbReference type="OrthoDB" id="9767239at2"/>
<protein>
    <submittedName>
        <fullName evidence="4">Esterase</fullName>
    </submittedName>
</protein>
<keyword evidence="2" id="KW-0378">Hydrolase</keyword>
<evidence type="ECO:0000256" key="1">
    <source>
        <dbReference type="ARBA" id="ARBA00022729"/>
    </source>
</evidence>
<dbReference type="PANTHER" id="PTHR43037">
    <property type="entry name" value="UNNAMED PRODUCT-RELATED"/>
    <property type="match status" value="1"/>
</dbReference>
<dbReference type="NCBIfam" id="TIGR01840">
    <property type="entry name" value="esterase_phb"/>
    <property type="match status" value="1"/>
</dbReference>
<sequence length="428" mass="45088">MNENFAAAMRQATEHTRAANLTEATRIIQAALAGRSSCPTSDETKADIVPAATQNARTPFKADPNAEIIEPEAVSTPKPAQPAAADTLSAAPTAARPPRMRMPLADTLRVLRDGKAGFGAPDLSSAFAPLGRQAKVSVDIPAGEAFETRSFACRAGTRTYKLYRPASLSGAPNGLIVMLHGCKQDPDDFAVGTGMNALAEEKDLIVVYPGQTSSHNASSCWNWFRPGDQMRDRGEPAILGGLTQELAKEFGVGRDRTFIAGLSAGGAMAAIMGETYPDVFAAIGVHSGLAHGSANDVVSAFAAMRGDAGRAPTVASNHAQTTQFVRVIVFQGRADHTVHASNAERIMAMATSRMESQDAQASHGRSSDGRSFECKVVKDGAGRTVAECWMIDGAGHAWSGGDARGSYADPKGPDASREMVRFFLHASR</sequence>
<keyword evidence="1" id="KW-0732">Signal</keyword>
<evidence type="ECO:0000313" key="5">
    <source>
        <dbReference type="Proteomes" id="UP000268192"/>
    </source>
</evidence>
<dbReference type="InterPro" id="IPR010126">
    <property type="entry name" value="Esterase_phb"/>
</dbReference>
<dbReference type="GO" id="GO:0005576">
    <property type="term" value="C:extracellular region"/>
    <property type="evidence" value="ECO:0007669"/>
    <property type="project" value="InterPro"/>
</dbReference>
<dbReference type="Proteomes" id="UP000268192">
    <property type="component" value="Chromosome"/>
</dbReference>
<accession>A0A3S9B7S3</accession>
<keyword evidence="5" id="KW-1185">Reference proteome</keyword>
<dbReference type="KEGG" id="abaw:D5400_18455"/>
<dbReference type="RefSeq" id="WP_126011476.1">
    <property type="nucleotide sequence ID" value="NZ_CP032509.1"/>
</dbReference>
<name>A0A3S9B7S3_9HYPH</name>
<dbReference type="Gene3D" id="3.40.50.1820">
    <property type="entry name" value="alpha/beta hydrolase"/>
    <property type="match status" value="1"/>
</dbReference>
<dbReference type="PANTHER" id="PTHR43037:SF1">
    <property type="entry name" value="BLL1128 PROTEIN"/>
    <property type="match status" value="1"/>
</dbReference>
<dbReference type="GO" id="GO:0016787">
    <property type="term" value="F:hydrolase activity"/>
    <property type="evidence" value="ECO:0007669"/>
    <property type="project" value="UniProtKB-KW"/>
</dbReference>
<evidence type="ECO:0000256" key="2">
    <source>
        <dbReference type="ARBA" id="ARBA00022801"/>
    </source>
</evidence>
<evidence type="ECO:0000256" key="3">
    <source>
        <dbReference type="SAM" id="MobiDB-lite"/>
    </source>
</evidence>
<dbReference type="InterPro" id="IPR050955">
    <property type="entry name" value="Plant_Biomass_Hydrol_Est"/>
</dbReference>
<gene>
    <name evidence="4" type="ORF">D5400_18455</name>
</gene>
<evidence type="ECO:0000313" key="4">
    <source>
        <dbReference type="EMBL" id="AZN73005.1"/>
    </source>
</evidence>
<dbReference type="SUPFAM" id="SSF53474">
    <property type="entry name" value="alpha/beta-Hydrolases"/>
    <property type="match status" value="1"/>
</dbReference>
<dbReference type="AlphaFoldDB" id="A0A3S9B7S3"/>
<feature type="compositionally biased region" description="Low complexity" evidence="3">
    <location>
        <begin position="81"/>
        <end position="95"/>
    </location>
</feature>
<organism evidence="4 5">
    <name type="scientific">Georhizobium profundi</name>
    <dbReference type="NCBI Taxonomy" id="2341112"/>
    <lineage>
        <taxon>Bacteria</taxon>
        <taxon>Pseudomonadati</taxon>
        <taxon>Pseudomonadota</taxon>
        <taxon>Alphaproteobacteria</taxon>
        <taxon>Hyphomicrobiales</taxon>
        <taxon>Rhizobiaceae</taxon>
        <taxon>Georhizobium</taxon>
    </lineage>
</organism>
<feature type="region of interest" description="Disordered" evidence="3">
    <location>
        <begin position="74"/>
        <end position="95"/>
    </location>
</feature>
<reference evidence="4 5" key="1">
    <citation type="submission" date="2018-09" db="EMBL/GenBank/DDBJ databases">
        <title>Marinorhizobium profundi gen. nov., sp. nov., isolated from a deep-sea sediment sample from the New Britain Trench and proposal of Marinorhizobiaceae fam. nov. in the order Rhizobiales of the class Alphaproteobacteria.</title>
        <authorList>
            <person name="Cao J."/>
        </authorList>
    </citation>
    <scope>NUCLEOTIDE SEQUENCE [LARGE SCALE GENOMIC DNA]</scope>
    <source>
        <strain evidence="4 5">WS11</strain>
    </source>
</reference>
<proteinExistence type="predicted"/>
<dbReference type="InterPro" id="IPR029058">
    <property type="entry name" value="AB_hydrolase_fold"/>
</dbReference>